<evidence type="ECO:0000256" key="5">
    <source>
        <dbReference type="ARBA" id="ARBA00022574"/>
    </source>
</evidence>
<dbReference type="Gene3D" id="1.20.5.110">
    <property type="match status" value="1"/>
</dbReference>
<dbReference type="GO" id="GO:0006893">
    <property type="term" value="P:Golgi to plasma membrane transport"/>
    <property type="evidence" value="ECO:0007669"/>
    <property type="project" value="TreeGrafter"/>
</dbReference>
<dbReference type="Pfam" id="PF00400">
    <property type="entry name" value="WD40"/>
    <property type="match status" value="1"/>
</dbReference>
<dbReference type="GO" id="GO:0045159">
    <property type="term" value="F:myosin II binding"/>
    <property type="evidence" value="ECO:0007669"/>
    <property type="project" value="TreeGrafter"/>
</dbReference>
<dbReference type="InterPro" id="IPR015943">
    <property type="entry name" value="WD40/YVTN_repeat-like_dom_sf"/>
</dbReference>
<dbReference type="PROSITE" id="PS00678">
    <property type="entry name" value="WD_REPEATS_1"/>
    <property type="match status" value="1"/>
</dbReference>
<comment type="subcellular location">
    <subcellularLocation>
        <location evidence="1">Cytoplasm</location>
    </subcellularLocation>
</comment>
<dbReference type="PANTHER" id="PTHR10241:SF38">
    <property type="entry name" value="TRANSDUCIN FAMILY PROTEIN _ WD-40 REPEAT FAMILY PROTEIN"/>
    <property type="match status" value="1"/>
</dbReference>
<evidence type="ECO:0000256" key="3">
    <source>
        <dbReference type="ARBA" id="ARBA00022483"/>
    </source>
</evidence>
<dbReference type="SUPFAM" id="SSF58038">
    <property type="entry name" value="SNARE fusion complex"/>
    <property type="match status" value="1"/>
</dbReference>
<dbReference type="PANTHER" id="PTHR10241">
    <property type="entry name" value="LETHAL 2 GIANT LARVAE PROTEIN"/>
    <property type="match status" value="1"/>
</dbReference>
<feature type="domain" description="V-SNARE coiled-coil homology" evidence="9">
    <location>
        <begin position="1057"/>
        <end position="1121"/>
    </location>
</feature>
<dbReference type="AlphaFoldDB" id="A0A6P8BT26"/>
<dbReference type="CDD" id="cd15873">
    <property type="entry name" value="R-SNARE_STXBP5_6"/>
    <property type="match status" value="1"/>
</dbReference>
<dbReference type="GO" id="GO:0006887">
    <property type="term" value="P:exocytosis"/>
    <property type="evidence" value="ECO:0007669"/>
    <property type="project" value="UniProtKB-KW"/>
</dbReference>
<evidence type="ECO:0000256" key="1">
    <source>
        <dbReference type="ARBA" id="ARBA00004496"/>
    </source>
</evidence>
<dbReference type="OrthoDB" id="19944at2759"/>
<dbReference type="SMART" id="SM00320">
    <property type="entry name" value="WD40"/>
    <property type="match status" value="4"/>
</dbReference>
<dbReference type="Pfam" id="PF00957">
    <property type="entry name" value="Synaptobrevin"/>
    <property type="match status" value="1"/>
</dbReference>
<feature type="region of interest" description="Disordered" evidence="8">
    <location>
        <begin position="745"/>
        <end position="766"/>
    </location>
</feature>
<dbReference type="InterPro" id="IPR042855">
    <property type="entry name" value="V_SNARE_CC"/>
</dbReference>
<name>A0A6P8BT26_PUNGR</name>
<comment type="similarity">
    <text evidence="2">Belongs to the WD repeat L(2)GL family.</text>
</comment>
<evidence type="ECO:0000313" key="10">
    <source>
        <dbReference type="Proteomes" id="UP000515151"/>
    </source>
</evidence>
<dbReference type="GO" id="GO:0005886">
    <property type="term" value="C:plasma membrane"/>
    <property type="evidence" value="ECO:0007669"/>
    <property type="project" value="TreeGrafter"/>
</dbReference>
<evidence type="ECO:0000256" key="6">
    <source>
        <dbReference type="ARBA" id="ARBA00022737"/>
    </source>
</evidence>
<dbReference type="Proteomes" id="UP000515151">
    <property type="component" value="Chromosome 8"/>
</dbReference>
<dbReference type="Gene3D" id="2.130.10.10">
    <property type="entry name" value="YVTN repeat-like/Quinoprotein amine dehydrogenase"/>
    <property type="match status" value="2"/>
</dbReference>
<evidence type="ECO:0000256" key="7">
    <source>
        <dbReference type="PROSITE-ProRule" id="PRU00290"/>
    </source>
</evidence>
<keyword evidence="7" id="KW-0175">Coiled coil</keyword>
<dbReference type="GeneID" id="116188258"/>
<evidence type="ECO:0000256" key="2">
    <source>
        <dbReference type="ARBA" id="ARBA00008070"/>
    </source>
</evidence>
<keyword evidence="6" id="KW-0677">Repeat</keyword>
<keyword evidence="4" id="KW-0963">Cytoplasm</keyword>
<keyword evidence="5" id="KW-0853">WD repeat</keyword>
<reference evidence="10" key="1">
    <citation type="journal article" date="2020" name="Plant Biotechnol. J.">
        <title>The pomegranate (Punica granatum L.) draft genome dissects genetic divergence between soft- and hard-seeded cultivars.</title>
        <authorList>
            <person name="Luo X."/>
            <person name="Li H."/>
            <person name="Wu Z."/>
            <person name="Yao W."/>
            <person name="Zhao P."/>
            <person name="Cao D."/>
            <person name="Yu H."/>
            <person name="Li K."/>
            <person name="Poudel K."/>
            <person name="Zhao D."/>
            <person name="Zhang F."/>
            <person name="Xia X."/>
            <person name="Chen L."/>
            <person name="Wang Q."/>
            <person name="Jing D."/>
            <person name="Cao S."/>
        </authorList>
    </citation>
    <scope>NUCLEOTIDE SEQUENCE [LARGE SCALE GENOMIC DNA]</scope>
    <source>
        <strain evidence="10">cv. Tunisia</strain>
    </source>
</reference>
<evidence type="ECO:0000256" key="8">
    <source>
        <dbReference type="SAM" id="MobiDB-lite"/>
    </source>
</evidence>
<dbReference type="RefSeq" id="XP_031373355.1">
    <property type="nucleotide sequence ID" value="XM_031517495.1"/>
</dbReference>
<feature type="compositionally biased region" description="Basic and acidic residues" evidence="8">
    <location>
        <begin position="756"/>
        <end position="766"/>
    </location>
</feature>
<evidence type="ECO:0000256" key="4">
    <source>
        <dbReference type="ARBA" id="ARBA00022490"/>
    </source>
</evidence>
<keyword evidence="3" id="KW-0268">Exocytosis</keyword>
<dbReference type="InterPro" id="IPR036322">
    <property type="entry name" value="WD40_repeat_dom_sf"/>
</dbReference>
<reference evidence="11" key="2">
    <citation type="submission" date="2025-08" db="UniProtKB">
        <authorList>
            <consortium name="RefSeq"/>
        </authorList>
    </citation>
    <scope>IDENTIFICATION</scope>
    <source>
        <tissue evidence="11">Leaf</tissue>
    </source>
</reference>
<dbReference type="InterPro" id="IPR019775">
    <property type="entry name" value="WD40_repeat_CS"/>
</dbReference>
<gene>
    <name evidence="11" type="primary">LOC116188258</name>
</gene>
<dbReference type="PROSITE" id="PS50892">
    <property type="entry name" value="V_SNARE"/>
    <property type="match status" value="1"/>
</dbReference>
<evidence type="ECO:0000313" key="11">
    <source>
        <dbReference type="RefSeq" id="XP_031373355.1"/>
    </source>
</evidence>
<dbReference type="SUPFAM" id="SSF50978">
    <property type="entry name" value="WD40 repeat-like"/>
    <property type="match status" value="1"/>
</dbReference>
<evidence type="ECO:0000259" key="9">
    <source>
        <dbReference type="PROSITE" id="PS50892"/>
    </source>
</evidence>
<protein>
    <submittedName>
        <fullName evidence="11">Uncharacterized protein LOC116188258 isoform X1</fullName>
    </submittedName>
</protein>
<dbReference type="GO" id="GO:0005737">
    <property type="term" value="C:cytoplasm"/>
    <property type="evidence" value="ECO:0007669"/>
    <property type="project" value="UniProtKB-SubCell"/>
</dbReference>
<accession>A0A6P8BT26</accession>
<organism evidence="10 11">
    <name type="scientific">Punica granatum</name>
    <name type="common">Pomegranate</name>
    <dbReference type="NCBI Taxonomy" id="22663"/>
    <lineage>
        <taxon>Eukaryota</taxon>
        <taxon>Viridiplantae</taxon>
        <taxon>Streptophyta</taxon>
        <taxon>Embryophyta</taxon>
        <taxon>Tracheophyta</taxon>
        <taxon>Spermatophyta</taxon>
        <taxon>Magnoliopsida</taxon>
        <taxon>eudicotyledons</taxon>
        <taxon>Gunneridae</taxon>
        <taxon>Pentapetalae</taxon>
        <taxon>rosids</taxon>
        <taxon>malvids</taxon>
        <taxon>Myrtales</taxon>
        <taxon>Lythraceae</taxon>
        <taxon>Punica</taxon>
    </lineage>
</organism>
<proteinExistence type="inferred from homology"/>
<keyword evidence="10" id="KW-1185">Reference proteome</keyword>
<dbReference type="GO" id="GO:0005096">
    <property type="term" value="F:GTPase activator activity"/>
    <property type="evidence" value="ECO:0007669"/>
    <property type="project" value="TreeGrafter"/>
</dbReference>
<dbReference type="GO" id="GO:0019905">
    <property type="term" value="F:syntaxin binding"/>
    <property type="evidence" value="ECO:0007669"/>
    <property type="project" value="TreeGrafter"/>
</dbReference>
<feature type="region of interest" description="Disordered" evidence="8">
    <location>
        <begin position="1063"/>
        <end position="1083"/>
    </location>
</feature>
<sequence>MFAKRFFQKAAQQLHQKSPQGGENSSVDLQPRVTLHYGIPSTSSVLAFDPIQSLLAVGTLDGRIKVVGGDNIEALLVSPKQLPFKYLQFLQNQGFLASISNDNDIQVWDLKLRNIACSMQWDSNVTAFSVIRGTTYMYVGDENGLVCVLKYDVGERKLIQLPYLVPAESIAEAAAISVPPHKSVVGVLPQPLSEGNRLLIAYEHGLIVLWDVSQNQAMLVKSCKDIQLKDQAVIDLSKEAKSDSVGDVSEDEQMDKDISSLCWASSDGSIVAVGYVDGDIMLWNLSSSAFLKSPQAAKPSNDSVKLQLSSSDRRLPVIILHWSAIRERGTQGGKLFVYGGAEIGSEEVLTILNLDWSRGIQNVKCVGRTDITLNGSFADMVLVPPTDEREGVHSSSPLILTNPGQLHFYDEDCLSALFHQERRATVSPLPYEMAVPTVEPQMTVSKLGPVPKDEKFSESLYELVQAAKRCMEDDLTNGDTRWPIYGGIPNRLPLMEDYHIERIYAAGYRDGSVRLWDATSPALSQIYVLEPECLFMEICLIQVKDVEMADANAAVSALDICSINLYLAVGNEFGLVRLYNLAGTSDPEGLRVVSATVTEVHEVQQEDGPRCIALFSLLKSPIRAIDFANSGTRLLVGFESGQVAVIDTTALSLLNLTDAISSSSAIISLCANSFSDSKRNSPGDTEPSDLNSTEKSVTFVLTEDVSIAVLDSAKGNLIESQSFWPEKKSTAISLNLIEGNYPIPEVSGETHTSSSKRTEAKEGPEWSNIHDEDSYCEDAPAGLRIKSYALLCCEDSITLYALKSPFQIDDNFVQKVDLVKPCSWTMILRKDERDYALVVLYQTGELEIRSLPNLEVICESSFGSLLRWSFKTNMDKTLSFTENGQITLVNGCEFACISLLASENNFRIPQSLPCLHDEVLAAAADASINSSLDGKKSQLLPQGTNARGLLDTVLRSLEGKGDSNSGLMKVDCTNPAHLDSIFSKPLSLGSSTDATPDQEVIELNIDDIHIDGPVTISSSYQKPDKDAKADIKPEKERLFEGSSTYEKPRMRTREEIVAKYRKTPAGDAHAAASQARDKLAERGEKLEKMRERTEELQDGAQDFASMAGELARRMENRKWWNMF</sequence>
<dbReference type="InterPro" id="IPR001680">
    <property type="entry name" value="WD40_rpt"/>
</dbReference>